<dbReference type="PANTHER" id="PTHR31544:SF2">
    <property type="entry name" value="AIG2-LIKE PROTEIN D"/>
    <property type="match status" value="1"/>
</dbReference>
<dbReference type="EMBL" id="JADXDR010000083">
    <property type="protein sequence ID" value="KAI7840313.1"/>
    <property type="molecule type" value="Genomic_DNA"/>
</dbReference>
<dbReference type="Gene3D" id="3.10.490.10">
    <property type="entry name" value="Gamma-glutamyl cyclotransferase-like"/>
    <property type="match status" value="1"/>
</dbReference>
<dbReference type="InterPro" id="IPR045038">
    <property type="entry name" value="AIG2-like"/>
</dbReference>
<dbReference type="InterPro" id="IPR036568">
    <property type="entry name" value="GGCT-like_sf"/>
</dbReference>
<keyword evidence="3" id="KW-0808">Transferase</keyword>
<dbReference type="SUPFAM" id="SSF110857">
    <property type="entry name" value="Gamma-glutamyl cyclotransferase-like"/>
    <property type="match status" value="1"/>
</dbReference>
<dbReference type="InterPro" id="IPR009288">
    <property type="entry name" value="AIG2-like_dom"/>
</dbReference>
<gene>
    <name evidence="7" type="ORF">COHA_006095</name>
</gene>
<dbReference type="Pfam" id="PF06094">
    <property type="entry name" value="GGACT"/>
    <property type="match status" value="1"/>
</dbReference>
<dbReference type="CDD" id="cd06661">
    <property type="entry name" value="GGCT_like"/>
    <property type="match status" value="1"/>
</dbReference>
<evidence type="ECO:0000256" key="5">
    <source>
        <dbReference type="SAM" id="MobiDB-lite"/>
    </source>
</evidence>
<evidence type="ECO:0000259" key="6">
    <source>
        <dbReference type="Pfam" id="PF06094"/>
    </source>
</evidence>
<feature type="region of interest" description="Disordered" evidence="5">
    <location>
        <begin position="144"/>
        <end position="174"/>
    </location>
</feature>
<sequence>MSAFVYGTLQYPQVLQALISRVPRMEPAVIRGYQRHSIRGQVFPGTVPAAADCCVRGLVLFDLQPAEMEVLDEFEGEEYYKQEVVAQLEGGGTAKTIVYLWQDSLRPLLYGQWDPEQFRERELERYVVMCRQFAQDIAAHRGWKGDFPSPSSSEQAEAAAEAAAALEQQAQEPQ</sequence>
<dbReference type="Proteomes" id="UP001205105">
    <property type="component" value="Unassembled WGS sequence"/>
</dbReference>
<organism evidence="7 8">
    <name type="scientific">Chlorella ohadii</name>
    <dbReference type="NCBI Taxonomy" id="2649997"/>
    <lineage>
        <taxon>Eukaryota</taxon>
        <taxon>Viridiplantae</taxon>
        <taxon>Chlorophyta</taxon>
        <taxon>core chlorophytes</taxon>
        <taxon>Trebouxiophyceae</taxon>
        <taxon>Chlorellales</taxon>
        <taxon>Chlorellaceae</taxon>
        <taxon>Chlorella clade</taxon>
        <taxon>Chlorella</taxon>
    </lineage>
</organism>
<dbReference type="InterPro" id="IPR013024">
    <property type="entry name" value="GGCT-like"/>
</dbReference>
<feature type="compositionally biased region" description="Low complexity" evidence="5">
    <location>
        <begin position="148"/>
        <end position="174"/>
    </location>
</feature>
<evidence type="ECO:0000313" key="7">
    <source>
        <dbReference type="EMBL" id="KAI7840313.1"/>
    </source>
</evidence>
<evidence type="ECO:0000256" key="2">
    <source>
        <dbReference type="ARBA" id="ARBA00008861"/>
    </source>
</evidence>
<evidence type="ECO:0000256" key="4">
    <source>
        <dbReference type="ARBA" id="ARBA00030602"/>
    </source>
</evidence>
<dbReference type="PANTHER" id="PTHR31544">
    <property type="entry name" value="AIG2-LIKE PROTEIN D"/>
    <property type="match status" value="1"/>
</dbReference>
<dbReference type="AlphaFoldDB" id="A0AAD5DPV6"/>
<evidence type="ECO:0000313" key="8">
    <source>
        <dbReference type="Proteomes" id="UP001205105"/>
    </source>
</evidence>
<comment type="similarity">
    <text evidence="2">Belongs to the gamma-glutamylcyclotransferase family.</text>
</comment>
<reference evidence="7" key="1">
    <citation type="submission" date="2020-11" db="EMBL/GenBank/DDBJ databases">
        <title>Chlorella ohadii genome sequencing and assembly.</title>
        <authorList>
            <person name="Murik O."/>
            <person name="Treves H."/>
            <person name="Kedem I."/>
            <person name="Shotland Y."/>
            <person name="Kaplan A."/>
        </authorList>
    </citation>
    <scope>NUCLEOTIDE SEQUENCE</scope>
    <source>
        <strain evidence="7">1</strain>
    </source>
</reference>
<accession>A0AAD5DPV6</accession>
<evidence type="ECO:0000256" key="1">
    <source>
        <dbReference type="ARBA" id="ARBA00002782"/>
    </source>
</evidence>
<keyword evidence="8" id="KW-1185">Reference proteome</keyword>
<proteinExistence type="inferred from homology"/>
<dbReference type="GO" id="GO:0016740">
    <property type="term" value="F:transferase activity"/>
    <property type="evidence" value="ECO:0007669"/>
    <property type="project" value="UniProtKB-KW"/>
</dbReference>
<evidence type="ECO:0000256" key="3">
    <source>
        <dbReference type="ARBA" id="ARBA00022679"/>
    </source>
</evidence>
<comment type="function">
    <text evidence="1">Putative gamma-glutamylcyclotransferase.</text>
</comment>
<feature type="domain" description="Gamma-glutamylcyclotransferase AIG2-like" evidence="6">
    <location>
        <begin position="4"/>
        <end position="114"/>
    </location>
</feature>
<comment type="caution">
    <text evidence="7">The sequence shown here is derived from an EMBL/GenBank/DDBJ whole genome shotgun (WGS) entry which is preliminary data.</text>
</comment>
<name>A0AAD5DPV6_9CHLO</name>
<protein>
    <recommendedName>
        <fullName evidence="4">Putative gamma-glutamylcyclotransferase</fullName>
    </recommendedName>
</protein>